<dbReference type="InterPro" id="IPR037523">
    <property type="entry name" value="VOC_core"/>
</dbReference>
<dbReference type="InterPro" id="IPR004360">
    <property type="entry name" value="Glyas_Fos-R_dOase_dom"/>
</dbReference>
<feature type="domain" description="VOC" evidence="2">
    <location>
        <begin position="168"/>
        <end position="283"/>
    </location>
</feature>
<accession>A0ABR9QH59</accession>
<dbReference type="PANTHER" id="PTHR43279:SF1">
    <property type="entry name" value="CATECHOL-2,3-DIOXYGENASE"/>
    <property type="match status" value="1"/>
</dbReference>
<feature type="domain" description="VOC" evidence="2">
    <location>
        <begin position="10"/>
        <end position="126"/>
    </location>
</feature>
<evidence type="ECO:0000259" key="2">
    <source>
        <dbReference type="PROSITE" id="PS51819"/>
    </source>
</evidence>
<reference evidence="3 4" key="1">
    <citation type="submission" date="2020-10" db="EMBL/GenBank/DDBJ databases">
        <title>Bacillus sp. HD4P25, an endophyte from a halophyte.</title>
        <authorList>
            <person name="Sun J.-Q."/>
        </authorList>
    </citation>
    <scope>NUCLEOTIDE SEQUENCE [LARGE SCALE GENOMIC DNA]</scope>
    <source>
        <strain evidence="3 4">YIM 93174</strain>
    </source>
</reference>
<dbReference type="EMBL" id="JADCLJ010000018">
    <property type="protein sequence ID" value="MBE4907842.1"/>
    <property type="molecule type" value="Genomic_DNA"/>
</dbReference>
<dbReference type="InterPro" id="IPR018146">
    <property type="entry name" value="Glyoxalase_1_CS"/>
</dbReference>
<dbReference type="SUPFAM" id="SSF54593">
    <property type="entry name" value="Glyoxalase/Bleomycin resistance protein/Dihydroxybiphenyl dioxygenase"/>
    <property type="match status" value="2"/>
</dbReference>
<keyword evidence="1" id="KW-0479">Metal-binding</keyword>
<sequence>MNFHREPITFVGKVNLRVQNLARSIAFYKEVIGFKVLEQTAMSAILTADGKTPLLSIEQPNHVVPKQGRTTGLYHFALLLPKRTDLAKIVQHFMEIGLQFGSSDHLVSEALYLSDPDGNGIEIYVDRASSEWEWSNGEVEMTVDPLNFSDLLSVGKKQTWERLPDETVMGHIHLHVSELRKTEEFYINGLGFEVVNRFGAQALFISDGKYHHHIGLNTWNGVGAPTPPTNSVGLESFTLVLSSEEKKSTIVSQLKEIGAPVKEEMGAIITTDPSGNRIRLIVRQSG</sequence>
<dbReference type="Pfam" id="PF00903">
    <property type="entry name" value="Glyoxalase"/>
    <property type="match status" value="2"/>
</dbReference>
<organism evidence="3 4">
    <name type="scientific">Litchfieldia luteola</name>
    <dbReference type="NCBI Taxonomy" id="682179"/>
    <lineage>
        <taxon>Bacteria</taxon>
        <taxon>Bacillati</taxon>
        <taxon>Bacillota</taxon>
        <taxon>Bacilli</taxon>
        <taxon>Bacillales</taxon>
        <taxon>Bacillaceae</taxon>
        <taxon>Litchfieldia</taxon>
    </lineage>
</organism>
<dbReference type="PROSITE" id="PS00934">
    <property type="entry name" value="GLYOXALASE_I_1"/>
    <property type="match status" value="1"/>
</dbReference>
<evidence type="ECO:0000313" key="3">
    <source>
        <dbReference type="EMBL" id="MBE4907842.1"/>
    </source>
</evidence>
<name>A0ABR9QH59_9BACI</name>
<evidence type="ECO:0000313" key="4">
    <source>
        <dbReference type="Proteomes" id="UP001516662"/>
    </source>
</evidence>
<comment type="caution">
    <text evidence="3">The sequence shown here is derived from an EMBL/GenBank/DDBJ whole genome shotgun (WGS) entry which is preliminary data.</text>
</comment>
<dbReference type="Proteomes" id="UP001516662">
    <property type="component" value="Unassembled WGS sequence"/>
</dbReference>
<dbReference type="RefSeq" id="WP_193535317.1">
    <property type="nucleotide sequence ID" value="NZ_JADCLJ010000018.1"/>
</dbReference>
<keyword evidence="4" id="KW-1185">Reference proteome</keyword>
<dbReference type="PANTHER" id="PTHR43279">
    <property type="entry name" value="CATECHOL-2,3-DIOXYGENASE"/>
    <property type="match status" value="1"/>
</dbReference>
<gene>
    <name evidence="3" type="ORF">IMZ08_07220</name>
</gene>
<protein>
    <submittedName>
        <fullName evidence="3">VOC family protein</fullName>
    </submittedName>
</protein>
<dbReference type="PROSITE" id="PS51819">
    <property type="entry name" value="VOC"/>
    <property type="match status" value="2"/>
</dbReference>
<proteinExistence type="predicted"/>
<dbReference type="CDD" id="cd16359">
    <property type="entry name" value="VOC_BsCatE_like_C"/>
    <property type="match status" value="1"/>
</dbReference>
<dbReference type="Gene3D" id="3.10.180.10">
    <property type="entry name" value="2,3-Dihydroxybiphenyl 1,2-Dioxygenase, domain 1"/>
    <property type="match status" value="2"/>
</dbReference>
<dbReference type="InterPro" id="IPR029068">
    <property type="entry name" value="Glyas_Bleomycin-R_OHBP_Dase"/>
</dbReference>
<evidence type="ECO:0000256" key="1">
    <source>
        <dbReference type="ARBA" id="ARBA00022723"/>
    </source>
</evidence>